<sequence length="154" mass="17203">MAQLLPDPQFNEDSFIKLLVELACNLNAQCGDLTKPNGKKHEYSGFSVSTEGLESAIAAPFQSFGGHPRFASVYDVASALLINIATGHHFQDGNKRTALLISLVYLRFFSINVRPPSPEAGSRLVEDLVTRTDLSYEQRRQYTSQKLINWTDLR</sequence>
<reference evidence="2 3" key="1">
    <citation type="submission" date="2020-12" db="EMBL/GenBank/DDBJ databases">
        <title>FDA dAtabase for Regulatory Grade micrObial Sequences (FDA-ARGOS): Supporting development and validation of Infectious Disease Dx tests.</title>
        <authorList>
            <person name="Sproer C."/>
            <person name="Gronow S."/>
            <person name="Severitt S."/>
            <person name="Schroder I."/>
            <person name="Tallon L."/>
            <person name="Sadzewicz L."/>
            <person name="Zhao X."/>
            <person name="Boylan J."/>
            <person name="Ott S."/>
            <person name="Bowen H."/>
            <person name="Vavikolanu K."/>
            <person name="Mehta A."/>
            <person name="Aluvathingal J."/>
            <person name="Nadendla S."/>
            <person name="Lowell S."/>
            <person name="Myers T."/>
            <person name="Yan Y."/>
            <person name="Sichtig H."/>
        </authorList>
    </citation>
    <scope>NUCLEOTIDE SEQUENCE [LARGE SCALE GENOMIC DNA]</scope>
    <source>
        <strain evidence="2 3">FDAARGOS_1053</strain>
    </source>
</reference>
<evidence type="ECO:0000313" key="2">
    <source>
        <dbReference type="EMBL" id="QQB46998.1"/>
    </source>
</evidence>
<name>A0A7T4JVJ7_9CORY</name>
<dbReference type="OrthoDB" id="9802752at2"/>
<evidence type="ECO:0000259" key="1">
    <source>
        <dbReference type="PROSITE" id="PS51459"/>
    </source>
</evidence>
<dbReference type="InterPro" id="IPR036597">
    <property type="entry name" value="Fido-like_dom_sf"/>
</dbReference>
<dbReference type="Pfam" id="PF02661">
    <property type="entry name" value="Fic"/>
    <property type="match status" value="1"/>
</dbReference>
<proteinExistence type="predicted"/>
<dbReference type="Gene3D" id="1.20.120.1870">
    <property type="entry name" value="Fic/DOC protein, Fido domain"/>
    <property type="match status" value="1"/>
</dbReference>
<dbReference type="InterPro" id="IPR053737">
    <property type="entry name" value="Type_II_TA_Toxin"/>
</dbReference>
<dbReference type="Proteomes" id="UP000596145">
    <property type="component" value="Chromosome"/>
</dbReference>
<accession>A0A7T4JVJ7</accession>
<dbReference type="AlphaFoldDB" id="A0A7T4JVJ7"/>
<evidence type="ECO:0000313" key="3">
    <source>
        <dbReference type="Proteomes" id="UP000596145"/>
    </source>
</evidence>
<dbReference type="GeneID" id="92761209"/>
<dbReference type="SUPFAM" id="SSF140931">
    <property type="entry name" value="Fic-like"/>
    <property type="match status" value="1"/>
</dbReference>
<organism evidence="2 3">
    <name type="scientific">Corynebacterium glucuronolyticum</name>
    <dbReference type="NCBI Taxonomy" id="39791"/>
    <lineage>
        <taxon>Bacteria</taxon>
        <taxon>Bacillati</taxon>
        <taxon>Actinomycetota</taxon>
        <taxon>Actinomycetes</taxon>
        <taxon>Mycobacteriales</taxon>
        <taxon>Corynebacteriaceae</taxon>
        <taxon>Corynebacterium</taxon>
    </lineage>
</organism>
<feature type="domain" description="Fido" evidence="1">
    <location>
        <begin position="10"/>
        <end position="153"/>
    </location>
</feature>
<dbReference type="PROSITE" id="PS51459">
    <property type="entry name" value="FIDO"/>
    <property type="match status" value="1"/>
</dbReference>
<protein>
    <submittedName>
        <fullName evidence="2">Fic family protein</fullName>
    </submittedName>
</protein>
<dbReference type="RefSeq" id="WP_084036160.1">
    <property type="nucleotide sequence ID" value="NZ_CP066007.1"/>
</dbReference>
<dbReference type="InterPro" id="IPR003812">
    <property type="entry name" value="Fido"/>
</dbReference>
<gene>
    <name evidence="2" type="ORF">I6I10_03525</name>
</gene>
<dbReference type="EMBL" id="CP066007">
    <property type="protein sequence ID" value="QQB46998.1"/>
    <property type="molecule type" value="Genomic_DNA"/>
</dbReference>